<reference evidence="2 3" key="1">
    <citation type="journal article" date="2024" name="BMC Genomics">
        <title>De novo assembly and annotation of Popillia japonica's genome with initial clues to its potential as an invasive pest.</title>
        <authorList>
            <person name="Cucini C."/>
            <person name="Boschi S."/>
            <person name="Funari R."/>
            <person name="Cardaioli E."/>
            <person name="Iannotti N."/>
            <person name="Marturano G."/>
            <person name="Paoli F."/>
            <person name="Bruttini M."/>
            <person name="Carapelli A."/>
            <person name="Frati F."/>
            <person name="Nardi F."/>
        </authorList>
    </citation>
    <scope>NUCLEOTIDE SEQUENCE [LARGE SCALE GENOMIC DNA]</scope>
    <source>
        <strain evidence="2">DMR45628</strain>
    </source>
</reference>
<name>A0AAW1JJC0_POPJA</name>
<evidence type="ECO:0000256" key="1">
    <source>
        <dbReference type="SAM" id="MobiDB-lite"/>
    </source>
</evidence>
<dbReference type="Proteomes" id="UP001458880">
    <property type="component" value="Unassembled WGS sequence"/>
</dbReference>
<accession>A0AAW1JJC0</accession>
<protein>
    <submittedName>
        <fullName evidence="2">Uncharacterized protein</fullName>
    </submittedName>
</protein>
<evidence type="ECO:0000313" key="2">
    <source>
        <dbReference type="EMBL" id="KAK9703837.1"/>
    </source>
</evidence>
<evidence type="ECO:0000313" key="3">
    <source>
        <dbReference type="Proteomes" id="UP001458880"/>
    </source>
</evidence>
<organism evidence="2 3">
    <name type="scientific">Popillia japonica</name>
    <name type="common">Japanese beetle</name>
    <dbReference type="NCBI Taxonomy" id="7064"/>
    <lineage>
        <taxon>Eukaryota</taxon>
        <taxon>Metazoa</taxon>
        <taxon>Ecdysozoa</taxon>
        <taxon>Arthropoda</taxon>
        <taxon>Hexapoda</taxon>
        <taxon>Insecta</taxon>
        <taxon>Pterygota</taxon>
        <taxon>Neoptera</taxon>
        <taxon>Endopterygota</taxon>
        <taxon>Coleoptera</taxon>
        <taxon>Polyphaga</taxon>
        <taxon>Scarabaeiformia</taxon>
        <taxon>Scarabaeidae</taxon>
        <taxon>Rutelinae</taxon>
        <taxon>Popillia</taxon>
    </lineage>
</organism>
<dbReference type="AlphaFoldDB" id="A0AAW1JJC0"/>
<gene>
    <name evidence="2" type="ORF">QE152_g29084</name>
</gene>
<comment type="caution">
    <text evidence="2">The sequence shown here is derived from an EMBL/GenBank/DDBJ whole genome shotgun (WGS) entry which is preliminary data.</text>
</comment>
<keyword evidence="3" id="KW-1185">Reference proteome</keyword>
<proteinExistence type="predicted"/>
<feature type="compositionally biased region" description="Polar residues" evidence="1">
    <location>
        <begin position="85"/>
        <end position="98"/>
    </location>
</feature>
<feature type="region of interest" description="Disordered" evidence="1">
    <location>
        <begin position="81"/>
        <end position="115"/>
    </location>
</feature>
<dbReference type="EMBL" id="JASPKY010000363">
    <property type="protein sequence ID" value="KAK9703837.1"/>
    <property type="molecule type" value="Genomic_DNA"/>
</dbReference>
<sequence length="135" mass="15214">MSTYPYPKVQAIQQDPTISYDKELDHVYLPLSESPSDTTRSEDTSAKKNFKASAEYRDREWRRLSALLNVVTLLVLDHPQLGHFSPNQGGQHQRSLSGSFFIPYNDRNPPSQQREAGSFFLRHPGASLSAIKPPG</sequence>